<keyword evidence="1" id="KW-0732">Signal</keyword>
<evidence type="ECO:0000313" key="3">
    <source>
        <dbReference type="Proteomes" id="UP001589609"/>
    </source>
</evidence>
<feature type="chain" id="PRO_5045769203" evidence="1">
    <location>
        <begin position="26"/>
        <end position="357"/>
    </location>
</feature>
<protein>
    <submittedName>
        <fullName evidence="2">Uncharacterized protein</fullName>
    </submittedName>
</protein>
<name>A0ABV5WBT9_9BACI</name>
<evidence type="ECO:0000256" key="1">
    <source>
        <dbReference type="SAM" id="SignalP"/>
    </source>
</evidence>
<dbReference type="Proteomes" id="UP001589609">
    <property type="component" value="Unassembled WGS sequence"/>
</dbReference>
<reference evidence="2 3" key="1">
    <citation type="submission" date="2024-09" db="EMBL/GenBank/DDBJ databases">
        <authorList>
            <person name="Sun Q."/>
            <person name="Mori K."/>
        </authorList>
    </citation>
    <scope>NUCLEOTIDE SEQUENCE [LARGE SCALE GENOMIC DNA]</scope>
    <source>
        <strain evidence="2 3">JCM 11201</strain>
    </source>
</reference>
<evidence type="ECO:0000313" key="2">
    <source>
        <dbReference type="EMBL" id="MFB9758043.1"/>
    </source>
</evidence>
<dbReference type="RefSeq" id="WP_379948285.1">
    <property type="nucleotide sequence ID" value="NZ_JBHMAF010000020.1"/>
</dbReference>
<accession>A0ABV5WBT9</accession>
<proteinExistence type="predicted"/>
<organism evidence="2 3">
    <name type="scientific">Ectobacillus funiculus</name>
    <dbReference type="NCBI Taxonomy" id="137993"/>
    <lineage>
        <taxon>Bacteria</taxon>
        <taxon>Bacillati</taxon>
        <taxon>Bacillota</taxon>
        <taxon>Bacilli</taxon>
        <taxon>Bacillales</taxon>
        <taxon>Bacillaceae</taxon>
        <taxon>Ectobacillus</taxon>
    </lineage>
</organism>
<keyword evidence="3" id="KW-1185">Reference proteome</keyword>
<dbReference type="EMBL" id="JBHMAF010000020">
    <property type="protein sequence ID" value="MFB9758043.1"/>
    <property type="molecule type" value="Genomic_DNA"/>
</dbReference>
<comment type="caution">
    <text evidence="2">The sequence shown here is derived from an EMBL/GenBank/DDBJ whole genome shotgun (WGS) entry which is preliminary data.</text>
</comment>
<gene>
    <name evidence="2" type="ORF">ACFFMS_05760</name>
</gene>
<feature type="signal peptide" evidence="1">
    <location>
        <begin position="1"/>
        <end position="25"/>
    </location>
</feature>
<sequence>MKKKYLKYVVLTTAITTGVSVYSQASEVHASVQNKVEQNQQQAYADMIQVVKLKKLNSIALEITFSKPIPQEELNLDQVKKNFVFSNGLQLTNIPQLKTGAKSTYIVPVSVQKPGEKYTLTYKGKKVRTFIGSEKKIELNSVRQVTNDTFELESFRTDGILDYQYVVAADADEVGDLAVTLNKHNKYNGVRYDIIPSLRDQKVTITPDGGQPIVASYVPFTQATDGRQAPKFRLPAGQTLQPGITYTVTADWATVKQSKFTAKEVAPLVIQSAKQINATSVEITLTADPKDELFALRQVKLTAEGGSELIAQYKFTSRKGATGTFDILNNGSLKPEATYKVTPVGAWAEAKDIMIQN</sequence>